<dbReference type="SUPFAM" id="SSF143100">
    <property type="entry name" value="TTHA1013/TTHA0281-like"/>
    <property type="match status" value="1"/>
</dbReference>
<feature type="transmembrane region" description="Helical" evidence="1">
    <location>
        <begin position="83"/>
        <end position="104"/>
    </location>
</feature>
<keyword evidence="1" id="KW-0472">Membrane</keyword>
<protein>
    <recommendedName>
        <fullName evidence="3">HicB-like antitoxin of toxin-antitoxin system domain-containing protein</fullName>
    </recommendedName>
</protein>
<name>A0A3B1DD27_9ZZZZ</name>
<evidence type="ECO:0008006" key="3">
    <source>
        <dbReference type="Google" id="ProtNLM"/>
    </source>
</evidence>
<reference evidence="2" key="1">
    <citation type="submission" date="2018-06" db="EMBL/GenBank/DDBJ databases">
        <authorList>
            <person name="Zhirakovskaya E."/>
        </authorList>
    </citation>
    <scope>NUCLEOTIDE SEQUENCE</scope>
</reference>
<sequence length="105" mass="11899">MKLRVVLESKDHGSFKAHVPSLRIYTRGGENEREALDNVRSAVLLHLGIEETIHSTNRNNLTYYQYRLKEAIMGKMTLEKKQATLTALTGICLMMAVIWGASFFA</sequence>
<dbReference type="AlphaFoldDB" id="A0A3B1DD27"/>
<dbReference type="InterPro" id="IPR035069">
    <property type="entry name" value="TTHA1013/TTHA0281-like"/>
</dbReference>
<evidence type="ECO:0000313" key="2">
    <source>
        <dbReference type="EMBL" id="VAX32770.1"/>
    </source>
</evidence>
<organism evidence="2">
    <name type="scientific">hydrothermal vent metagenome</name>
    <dbReference type="NCBI Taxonomy" id="652676"/>
    <lineage>
        <taxon>unclassified sequences</taxon>
        <taxon>metagenomes</taxon>
        <taxon>ecological metagenomes</taxon>
    </lineage>
</organism>
<keyword evidence="1" id="KW-1133">Transmembrane helix</keyword>
<dbReference type="EMBL" id="UOGF01000096">
    <property type="protein sequence ID" value="VAX32770.1"/>
    <property type="molecule type" value="Genomic_DNA"/>
</dbReference>
<evidence type="ECO:0000256" key="1">
    <source>
        <dbReference type="SAM" id="Phobius"/>
    </source>
</evidence>
<keyword evidence="1" id="KW-0812">Transmembrane</keyword>
<accession>A0A3B1DD27</accession>
<proteinExistence type="predicted"/>
<gene>
    <name evidence="2" type="ORF">MNBD_NITROSPIRAE01-1563</name>
</gene>
<dbReference type="Gene3D" id="3.30.160.250">
    <property type="match status" value="1"/>
</dbReference>